<feature type="domain" description="DUF6594" evidence="3">
    <location>
        <begin position="19"/>
        <end position="244"/>
    </location>
</feature>
<dbReference type="Proteomes" id="UP000235786">
    <property type="component" value="Unassembled WGS sequence"/>
</dbReference>
<gene>
    <name evidence="4" type="ORF">L207DRAFT_592685</name>
</gene>
<feature type="coiled-coil region" evidence="1">
    <location>
        <begin position="32"/>
        <end position="59"/>
    </location>
</feature>
<evidence type="ECO:0000256" key="1">
    <source>
        <dbReference type="SAM" id="Coils"/>
    </source>
</evidence>
<reference evidence="4 5" key="1">
    <citation type="submission" date="2016-04" db="EMBL/GenBank/DDBJ databases">
        <title>A degradative enzymes factory behind the ericoid mycorrhizal symbiosis.</title>
        <authorList>
            <consortium name="DOE Joint Genome Institute"/>
            <person name="Martino E."/>
            <person name="Morin E."/>
            <person name="Grelet G."/>
            <person name="Kuo A."/>
            <person name="Kohler A."/>
            <person name="Daghino S."/>
            <person name="Barry K."/>
            <person name="Choi C."/>
            <person name="Cichocki N."/>
            <person name="Clum A."/>
            <person name="Copeland A."/>
            <person name="Hainaut M."/>
            <person name="Haridas S."/>
            <person name="Labutti K."/>
            <person name="Lindquist E."/>
            <person name="Lipzen A."/>
            <person name="Khouja H.-R."/>
            <person name="Murat C."/>
            <person name="Ohm R."/>
            <person name="Olson A."/>
            <person name="Spatafora J."/>
            <person name="Veneault-Fourrey C."/>
            <person name="Henrissat B."/>
            <person name="Grigoriev I."/>
            <person name="Martin F."/>
            <person name="Perotto S."/>
        </authorList>
    </citation>
    <scope>NUCLEOTIDE SEQUENCE [LARGE SCALE GENOMIC DNA]</scope>
    <source>
        <strain evidence="4 5">F</strain>
    </source>
</reference>
<keyword evidence="2" id="KW-0812">Transmembrane</keyword>
<feature type="transmembrane region" description="Helical" evidence="2">
    <location>
        <begin position="177"/>
        <end position="199"/>
    </location>
</feature>
<evidence type="ECO:0000256" key="2">
    <source>
        <dbReference type="SAM" id="Phobius"/>
    </source>
</evidence>
<evidence type="ECO:0000259" key="3">
    <source>
        <dbReference type="Pfam" id="PF20237"/>
    </source>
</evidence>
<organism evidence="4 5">
    <name type="scientific">Hyaloscypha variabilis (strain UAMH 11265 / GT02V1 / F)</name>
    <name type="common">Meliniomyces variabilis</name>
    <dbReference type="NCBI Taxonomy" id="1149755"/>
    <lineage>
        <taxon>Eukaryota</taxon>
        <taxon>Fungi</taxon>
        <taxon>Dikarya</taxon>
        <taxon>Ascomycota</taxon>
        <taxon>Pezizomycotina</taxon>
        <taxon>Leotiomycetes</taxon>
        <taxon>Helotiales</taxon>
        <taxon>Hyaloscyphaceae</taxon>
        <taxon>Hyaloscypha</taxon>
        <taxon>Hyaloscypha variabilis</taxon>
    </lineage>
</organism>
<evidence type="ECO:0000313" key="5">
    <source>
        <dbReference type="Proteomes" id="UP000235786"/>
    </source>
</evidence>
<dbReference type="AlphaFoldDB" id="A0A2J6QVD1"/>
<sequence>MQPTTRTYDDAIYNFVQRKSSNADPLVFAEFKKRQRLNLVELQNELAILKGDIHAAEKVTRQQRQDLRRLLSEYTQAIRDVEYMSQLDALDELEAREQQLSVTDSFQDLASKRGAPYNTRYLRLPSTLQQRPDAVREALRKYLLRSLSWTKEEKRLRRKDYYQGRPPQIYSPFVDRFARFIMAFVGGAALLIPMIIMAFDASLSKILITTSVSVLLFAGFLSFGISASNQDTLAATATYAAVLVVFVGTSLPPQSSGT</sequence>
<evidence type="ECO:0000313" key="4">
    <source>
        <dbReference type="EMBL" id="PMD30227.1"/>
    </source>
</evidence>
<name>A0A2J6QVD1_HYAVF</name>
<dbReference type="STRING" id="1149755.A0A2J6QVD1"/>
<keyword evidence="2" id="KW-1133">Transmembrane helix</keyword>
<feature type="transmembrane region" description="Helical" evidence="2">
    <location>
        <begin position="206"/>
        <end position="227"/>
    </location>
</feature>
<keyword evidence="1" id="KW-0175">Coiled coil</keyword>
<accession>A0A2J6QVD1</accession>
<dbReference type="InterPro" id="IPR046529">
    <property type="entry name" value="DUF6594"/>
</dbReference>
<protein>
    <recommendedName>
        <fullName evidence="3">DUF6594 domain-containing protein</fullName>
    </recommendedName>
</protein>
<feature type="transmembrane region" description="Helical" evidence="2">
    <location>
        <begin position="233"/>
        <end position="251"/>
    </location>
</feature>
<proteinExistence type="predicted"/>
<dbReference type="EMBL" id="KZ613968">
    <property type="protein sequence ID" value="PMD30227.1"/>
    <property type="molecule type" value="Genomic_DNA"/>
</dbReference>
<dbReference type="OrthoDB" id="3498999at2759"/>
<dbReference type="Pfam" id="PF20237">
    <property type="entry name" value="DUF6594"/>
    <property type="match status" value="1"/>
</dbReference>
<keyword evidence="2" id="KW-0472">Membrane</keyword>
<keyword evidence="5" id="KW-1185">Reference proteome</keyword>